<dbReference type="AlphaFoldDB" id="A0A1G2HXG7"/>
<organism evidence="2 3">
    <name type="scientific">Candidatus Staskawiczbacteria bacterium RIFCSPHIGHO2_02_FULL_33_16</name>
    <dbReference type="NCBI Taxonomy" id="1802204"/>
    <lineage>
        <taxon>Bacteria</taxon>
        <taxon>Candidatus Staskawicziibacteriota</taxon>
    </lineage>
</organism>
<dbReference type="Proteomes" id="UP000179183">
    <property type="component" value="Unassembled WGS sequence"/>
</dbReference>
<evidence type="ECO:0000313" key="2">
    <source>
        <dbReference type="EMBL" id="OGZ67244.1"/>
    </source>
</evidence>
<gene>
    <name evidence="2" type="ORF">A3D34_00465</name>
</gene>
<reference evidence="2 3" key="1">
    <citation type="journal article" date="2016" name="Nat. Commun.">
        <title>Thousands of microbial genomes shed light on interconnected biogeochemical processes in an aquifer system.</title>
        <authorList>
            <person name="Anantharaman K."/>
            <person name="Brown C.T."/>
            <person name="Hug L.A."/>
            <person name="Sharon I."/>
            <person name="Castelle C.J."/>
            <person name="Probst A.J."/>
            <person name="Thomas B.C."/>
            <person name="Singh A."/>
            <person name="Wilkins M.J."/>
            <person name="Karaoz U."/>
            <person name="Brodie E.L."/>
            <person name="Williams K.H."/>
            <person name="Hubbard S.S."/>
            <person name="Banfield J.F."/>
        </authorList>
    </citation>
    <scope>NUCLEOTIDE SEQUENCE [LARGE SCALE GENOMIC DNA]</scope>
</reference>
<proteinExistence type="predicted"/>
<comment type="caution">
    <text evidence="2">The sequence shown here is derived from an EMBL/GenBank/DDBJ whole genome shotgun (WGS) entry which is preliminary data.</text>
</comment>
<protein>
    <submittedName>
        <fullName evidence="2">Uncharacterized protein</fullName>
    </submittedName>
</protein>
<accession>A0A1G2HXG7</accession>
<evidence type="ECO:0000313" key="3">
    <source>
        <dbReference type="Proteomes" id="UP000179183"/>
    </source>
</evidence>
<dbReference type="EMBL" id="MHOQ01000009">
    <property type="protein sequence ID" value="OGZ67244.1"/>
    <property type="molecule type" value="Genomic_DNA"/>
</dbReference>
<name>A0A1G2HXG7_9BACT</name>
<sequence>MSAENKLPNPSNDSEKGASKIVGAAEGGGDILSLDKEMDELMQKETEYAMQAEALLREAETLPKDEGNEKIREAKGLITKLCELAEQQRVVFDKLTEKFKALS</sequence>
<evidence type="ECO:0000256" key="1">
    <source>
        <dbReference type="SAM" id="MobiDB-lite"/>
    </source>
</evidence>
<feature type="region of interest" description="Disordered" evidence="1">
    <location>
        <begin position="1"/>
        <end position="24"/>
    </location>
</feature>